<sequence length="59" mass="6291">MEKVQAPTREEGESEFVGRAVGEGGALRQQEINDKATRGTVIHNIGITFGMHEPAGAIV</sequence>
<name>B9T5V0_RICCO</name>
<protein>
    <submittedName>
        <fullName evidence="1">Uncharacterized protein</fullName>
    </submittedName>
</protein>
<reference evidence="2" key="1">
    <citation type="journal article" date="2010" name="Nat. Biotechnol.">
        <title>Draft genome sequence of the oilseed species Ricinus communis.</title>
        <authorList>
            <person name="Chan A.P."/>
            <person name="Crabtree J."/>
            <person name="Zhao Q."/>
            <person name="Lorenzi H."/>
            <person name="Orvis J."/>
            <person name="Puiu D."/>
            <person name="Melake-Berhan A."/>
            <person name="Jones K.M."/>
            <person name="Redman J."/>
            <person name="Chen G."/>
            <person name="Cahoon E.B."/>
            <person name="Gedil M."/>
            <person name="Stanke M."/>
            <person name="Haas B.J."/>
            <person name="Wortman J.R."/>
            <person name="Fraser-Liggett C.M."/>
            <person name="Ravel J."/>
            <person name="Rabinowicz P.D."/>
        </authorList>
    </citation>
    <scope>NUCLEOTIDE SEQUENCE [LARGE SCALE GENOMIC DNA]</scope>
    <source>
        <strain evidence="2">cv. Hale</strain>
    </source>
</reference>
<gene>
    <name evidence="1" type="ORF">RCOM_0425570</name>
</gene>
<keyword evidence="2" id="KW-1185">Reference proteome</keyword>
<evidence type="ECO:0000313" key="1">
    <source>
        <dbReference type="EMBL" id="EEF28763.1"/>
    </source>
</evidence>
<dbReference type="Proteomes" id="UP000008311">
    <property type="component" value="Unassembled WGS sequence"/>
</dbReference>
<organism evidence="1 2">
    <name type="scientific">Ricinus communis</name>
    <name type="common">Castor bean</name>
    <dbReference type="NCBI Taxonomy" id="3988"/>
    <lineage>
        <taxon>Eukaryota</taxon>
        <taxon>Viridiplantae</taxon>
        <taxon>Streptophyta</taxon>
        <taxon>Embryophyta</taxon>
        <taxon>Tracheophyta</taxon>
        <taxon>Spermatophyta</taxon>
        <taxon>Magnoliopsida</taxon>
        <taxon>eudicotyledons</taxon>
        <taxon>Gunneridae</taxon>
        <taxon>Pentapetalae</taxon>
        <taxon>rosids</taxon>
        <taxon>fabids</taxon>
        <taxon>Malpighiales</taxon>
        <taxon>Euphorbiaceae</taxon>
        <taxon>Acalyphoideae</taxon>
        <taxon>Acalypheae</taxon>
        <taxon>Ricinus</taxon>
    </lineage>
</organism>
<dbReference type="AlphaFoldDB" id="B9T5V0"/>
<accession>B9T5V0</accession>
<dbReference type="EMBL" id="EQ974556">
    <property type="protein sequence ID" value="EEF28763.1"/>
    <property type="molecule type" value="Genomic_DNA"/>
</dbReference>
<evidence type="ECO:0000313" key="2">
    <source>
        <dbReference type="Proteomes" id="UP000008311"/>
    </source>
</evidence>
<proteinExistence type="predicted"/>
<dbReference type="InParanoid" id="B9T5V0"/>